<sequence>MPDATPATPTRTPTPAPTPTPTPTPEAAPAPGPAQQAALDERLRKAAWAADVDLARRLVARGADVNAKDATEQSAYLVATSEGRLELLRLALRNGALVDDKDSWNGTGLIRAAERGHADVVGELLRAGIDRDHVNRIGYQAIHEAVWLGADTPSYAATVRVLTAGGVELDRRSPSAGLTPLEMARERGFDQLERILTTVTTAERPADPDAALLAAARAGDADAVAVALRAGADTEARDEHDRTPLLLAATHDHVDVARVLVAMGADPDALDDRHDTPWLVTGVTGSVAMLEALLPAGPDLTIRNRFGGLSPIPASERGHVAYVRRVVDTEVDLDHVNDLGWTALLEAVILGDGGRDHQEVVRILLDAGVDPMIADHDGVTALQHAERRGFDEIAALLRGAR</sequence>
<keyword evidence="1" id="KW-0677">Repeat</keyword>
<dbReference type="SUPFAM" id="SSF48403">
    <property type="entry name" value="Ankyrin repeat"/>
    <property type="match status" value="1"/>
</dbReference>
<gene>
    <name evidence="5" type="ORF">NCI01_19460</name>
</gene>
<protein>
    <submittedName>
        <fullName evidence="5">Ankyrin repeat domain-containing protein</fullName>
    </submittedName>
</protein>
<evidence type="ECO:0000313" key="5">
    <source>
        <dbReference type="EMBL" id="MCP3423991.1"/>
    </source>
</evidence>
<dbReference type="SMART" id="SM00248">
    <property type="entry name" value="ANK"/>
    <property type="match status" value="7"/>
</dbReference>
<evidence type="ECO:0000256" key="2">
    <source>
        <dbReference type="ARBA" id="ARBA00023043"/>
    </source>
</evidence>
<evidence type="ECO:0000313" key="6">
    <source>
        <dbReference type="Proteomes" id="UP001204524"/>
    </source>
</evidence>
<dbReference type="Proteomes" id="UP001204524">
    <property type="component" value="Unassembled WGS sequence"/>
</dbReference>
<keyword evidence="6" id="KW-1185">Reference proteome</keyword>
<dbReference type="InterPro" id="IPR036770">
    <property type="entry name" value="Ankyrin_rpt-contain_sf"/>
</dbReference>
<comment type="caution">
    <text evidence="5">The sequence shown here is derived from an EMBL/GenBank/DDBJ whole genome shotgun (WGS) entry which is preliminary data.</text>
</comment>
<dbReference type="PROSITE" id="PS50297">
    <property type="entry name" value="ANK_REP_REGION"/>
    <property type="match status" value="1"/>
</dbReference>
<dbReference type="Gene3D" id="1.25.40.20">
    <property type="entry name" value="Ankyrin repeat-containing domain"/>
    <property type="match status" value="2"/>
</dbReference>
<organism evidence="5 6">
    <name type="scientific">Nocardioides pinisoli</name>
    <dbReference type="NCBI Taxonomy" id="2950279"/>
    <lineage>
        <taxon>Bacteria</taxon>
        <taxon>Bacillati</taxon>
        <taxon>Actinomycetota</taxon>
        <taxon>Actinomycetes</taxon>
        <taxon>Propionibacteriales</taxon>
        <taxon>Nocardioidaceae</taxon>
        <taxon>Nocardioides</taxon>
    </lineage>
</organism>
<feature type="repeat" description="ANK" evidence="3">
    <location>
        <begin position="240"/>
        <end position="272"/>
    </location>
</feature>
<proteinExistence type="predicted"/>
<dbReference type="PROSITE" id="PS50088">
    <property type="entry name" value="ANK_REPEAT"/>
    <property type="match status" value="2"/>
</dbReference>
<reference evidence="5 6" key="1">
    <citation type="submission" date="2022-06" db="EMBL/GenBank/DDBJ databases">
        <authorList>
            <person name="So Y."/>
        </authorList>
    </citation>
    <scope>NUCLEOTIDE SEQUENCE [LARGE SCALE GENOMIC DNA]</scope>
    <source>
        <strain evidence="5 6">STR3</strain>
    </source>
</reference>
<evidence type="ECO:0000256" key="4">
    <source>
        <dbReference type="SAM" id="MobiDB-lite"/>
    </source>
</evidence>
<dbReference type="PANTHER" id="PTHR24141">
    <property type="entry name" value="2-5A-DEPENDENT RIBONUCLEASE"/>
    <property type="match status" value="1"/>
</dbReference>
<evidence type="ECO:0000256" key="1">
    <source>
        <dbReference type="ARBA" id="ARBA00022737"/>
    </source>
</evidence>
<keyword evidence="2 3" id="KW-0040">ANK repeat</keyword>
<feature type="compositionally biased region" description="Pro residues" evidence="4">
    <location>
        <begin position="12"/>
        <end position="32"/>
    </location>
</feature>
<dbReference type="InterPro" id="IPR002110">
    <property type="entry name" value="Ankyrin_rpt"/>
</dbReference>
<name>A0ABT1L1T6_9ACTN</name>
<feature type="repeat" description="ANK" evidence="3">
    <location>
        <begin position="207"/>
        <end position="239"/>
    </location>
</feature>
<accession>A0ABT1L1T6</accession>
<evidence type="ECO:0000256" key="3">
    <source>
        <dbReference type="PROSITE-ProRule" id="PRU00023"/>
    </source>
</evidence>
<feature type="compositionally biased region" description="Low complexity" evidence="4">
    <location>
        <begin position="1"/>
        <end position="11"/>
    </location>
</feature>
<dbReference type="PANTHER" id="PTHR24141:SF1">
    <property type="entry name" value="2-5A-DEPENDENT RIBONUCLEASE"/>
    <property type="match status" value="1"/>
</dbReference>
<dbReference type="EMBL" id="JANARS010000010">
    <property type="protein sequence ID" value="MCP3423991.1"/>
    <property type="molecule type" value="Genomic_DNA"/>
</dbReference>
<dbReference type="RefSeq" id="WP_254183151.1">
    <property type="nucleotide sequence ID" value="NZ_JANARS010000010.1"/>
</dbReference>
<dbReference type="Pfam" id="PF12796">
    <property type="entry name" value="Ank_2"/>
    <property type="match status" value="3"/>
</dbReference>
<feature type="region of interest" description="Disordered" evidence="4">
    <location>
        <begin position="1"/>
        <end position="35"/>
    </location>
</feature>